<dbReference type="GO" id="GO:0003677">
    <property type="term" value="F:DNA binding"/>
    <property type="evidence" value="ECO:0007669"/>
    <property type="project" value="UniProtKB-KW"/>
</dbReference>
<dbReference type="CDD" id="cd06170">
    <property type="entry name" value="LuxR_C_like"/>
    <property type="match status" value="1"/>
</dbReference>
<evidence type="ECO:0000256" key="1">
    <source>
        <dbReference type="ARBA" id="ARBA00023015"/>
    </source>
</evidence>
<proteinExistence type="predicted"/>
<name>A0A4V2SBY9_9GAMM</name>
<dbReference type="InterPro" id="IPR036388">
    <property type="entry name" value="WH-like_DNA-bd_sf"/>
</dbReference>
<dbReference type="SMART" id="SM00421">
    <property type="entry name" value="HTH_LUXR"/>
    <property type="match status" value="1"/>
</dbReference>
<keyword evidence="2" id="KW-0238">DNA-binding</keyword>
<dbReference type="PROSITE" id="PS50043">
    <property type="entry name" value="HTH_LUXR_2"/>
    <property type="match status" value="1"/>
</dbReference>
<dbReference type="AlphaFoldDB" id="A0A4V2SBY9"/>
<dbReference type="Proteomes" id="UP000294980">
    <property type="component" value="Unassembled WGS sequence"/>
</dbReference>
<feature type="domain" description="HTH luxR-type" evidence="4">
    <location>
        <begin position="197"/>
        <end position="262"/>
    </location>
</feature>
<gene>
    <name evidence="5" type="ORF">EV688_103306</name>
</gene>
<dbReference type="PANTHER" id="PTHR44688">
    <property type="entry name" value="DNA-BINDING TRANSCRIPTIONAL ACTIVATOR DEVR_DOSR"/>
    <property type="match status" value="1"/>
</dbReference>
<evidence type="ECO:0000313" key="5">
    <source>
        <dbReference type="EMBL" id="TCO77290.1"/>
    </source>
</evidence>
<dbReference type="PANTHER" id="PTHR44688:SF16">
    <property type="entry name" value="DNA-BINDING TRANSCRIPTIONAL ACTIVATOR DEVR_DOSR"/>
    <property type="match status" value="1"/>
</dbReference>
<sequence length="281" mass="31661">MSEIKRLSQWNRDLSAAISSLGTDDFFPALISAVQGQVLINYPQIWLYHPDLPPRLLYHNIPAAAYSAQVDMYLEGPYREDPFFRASMNSPKSRIYRLSRLTGDALEESSYYTDYYADTGTVDEAIFLARLDGGNAINLSMMRLPASGPFSDDEYERLYVLADAVSELMVSHSRFDNFAISNLIQPGIDHQIDLAFRTFGSSVLSPREKHVLELMLRGYSTEVSATRLDIARETLRRHRKNIYRKLDVSSQTDLFALFINSMSCLGEAAGGDPLSIYMAPA</sequence>
<dbReference type="GO" id="GO:0006355">
    <property type="term" value="P:regulation of DNA-templated transcription"/>
    <property type="evidence" value="ECO:0007669"/>
    <property type="project" value="InterPro"/>
</dbReference>
<dbReference type="Pfam" id="PF00196">
    <property type="entry name" value="GerE"/>
    <property type="match status" value="1"/>
</dbReference>
<comment type="caution">
    <text evidence="5">The sequence shown here is derived from an EMBL/GenBank/DDBJ whole genome shotgun (WGS) entry which is preliminary data.</text>
</comment>
<protein>
    <submittedName>
        <fullName evidence="5">Regulatory LuxR family protein</fullName>
    </submittedName>
</protein>
<dbReference type="EMBL" id="SLWX01000003">
    <property type="protein sequence ID" value="TCO77290.1"/>
    <property type="molecule type" value="Genomic_DNA"/>
</dbReference>
<evidence type="ECO:0000256" key="3">
    <source>
        <dbReference type="ARBA" id="ARBA00023163"/>
    </source>
</evidence>
<accession>A0A4V2SBY9</accession>
<keyword evidence="3" id="KW-0804">Transcription</keyword>
<dbReference type="SUPFAM" id="SSF46894">
    <property type="entry name" value="C-terminal effector domain of the bipartite response regulators"/>
    <property type="match status" value="1"/>
</dbReference>
<organism evidence="5 6">
    <name type="scientific">Chromatocurvus halotolerans</name>
    <dbReference type="NCBI Taxonomy" id="1132028"/>
    <lineage>
        <taxon>Bacteria</taxon>
        <taxon>Pseudomonadati</taxon>
        <taxon>Pseudomonadota</taxon>
        <taxon>Gammaproteobacteria</taxon>
        <taxon>Cellvibrionales</taxon>
        <taxon>Halieaceae</taxon>
        <taxon>Chromatocurvus</taxon>
    </lineage>
</organism>
<reference evidence="5 6" key="1">
    <citation type="submission" date="2019-03" db="EMBL/GenBank/DDBJ databases">
        <title>Genomic Encyclopedia of Type Strains, Phase IV (KMG-IV): sequencing the most valuable type-strain genomes for metagenomic binning, comparative biology and taxonomic classification.</title>
        <authorList>
            <person name="Goeker M."/>
        </authorList>
    </citation>
    <scope>NUCLEOTIDE SEQUENCE [LARGE SCALE GENOMIC DNA]</scope>
    <source>
        <strain evidence="5 6">DSM 23344</strain>
    </source>
</reference>
<keyword evidence="6" id="KW-1185">Reference proteome</keyword>
<evidence type="ECO:0000256" key="2">
    <source>
        <dbReference type="ARBA" id="ARBA00023125"/>
    </source>
</evidence>
<dbReference type="InterPro" id="IPR000792">
    <property type="entry name" value="Tscrpt_reg_LuxR_C"/>
</dbReference>
<dbReference type="Gene3D" id="1.10.10.10">
    <property type="entry name" value="Winged helix-like DNA-binding domain superfamily/Winged helix DNA-binding domain"/>
    <property type="match status" value="1"/>
</dbReference>
<dbReference type="OrthoDB" id="343383at2"/>
<keyword evidence="1" id="KW-0805">Transcription regulation</keyword>
<evidence type="ECO:0000313" key="6">
    <source>
        <dbReference type="Proteomes" id="UP000294980"/>
    </source>
</evidence>
<dbReference type="InterPro" id="IPR016032">
    <property type="entry name" value="Sig_transdc_resp-reg_C-effctor"/>
</dbReference>
<dbReference type="RefSeq" id="WP_117316994.1">
    <property type="nucleotide sequence ID" value="NZ_QQSW01000007.1"/>
</dbReference>
<evidence type="ECO:0000259" key="4">
    <source>
        <dbReference type="PROSITE" id="PS50043"/>
    </source>
</evidence>
<dbReference type="PRINTS" id="PR00038">
    <property type="entry name" value="HTHLUXR"/>
</dbReference>